<keyword evidence="1" id="KW-0573">Peptidoglycan synthesis</keyword>
<feature type="active site" description="Nucleophile" evidence="1">
    <location>
        <position position="156"/>
    </location>
</feature>
<evidence type="ECO:0000259" key="2">
    <source>
        <dbReference type="PROSITE" id="PS52029"/>
    </source>
</evidence>
<evidence type="ECO:0000256" key="1">
    <source>
        <dbReference type="PROSITE-ProRule" id="PRU01373"/>
    </source>
</evidence>
<dbReference type="GO" id="GO:0016740">
    <property type="term" value="F:transferase activity"/>
    <property type="evidence" value="ECO:0007669"/>
    <property type="project" value="InterPro"/>
</dbReference>
<feature type="active site" description="Proton donor/acceptor" evidence="1">
    <location>
        <position position="145"/>
    </location>
</feature>
<dbReference type="Proteomes" id="UP001156614">
    <property type="component" value="Unassembled WGS sequence"/>
</dbReference>
<gene>
    <name evidence="3" type="ORF">GCM10007867_04880</name>
</gene>
<dbReference type="GO" id="GO:0009252">
    <property type="term" value="P:peptidoglycan biosynthetic process"/>
    <property type="evidence" value="ECO:0007669"/>
    <property type="project" value="UniProtKB-KW"/>
</dbReference>
<keyword evidence="1" id="KW-0133">Cell shape</keyword>
<name>A0AAV5NBB1_9PROT</name>
<dbReference type="PANTHER" id="PTHR38589:SF1">
    <property type="entry name" value="BLR0621 PROTEIN"/>
    <property type="match status" value="1"/>
</dbReference>
<dbReference type="PROSITE" id="PS52029">
    <property type="entry name" value="LD_TPASE"/>
    <property type="match status" value="1"/>
</dbReference>
<dbReference type="EMBL" id="BSNU01000001">
    <property type="protein sequence ID" value="GLQ61643.1"/>
    <property type="molecule type" value="Genomic_DNA"/>
</dbReference>
<dbReference type="InterPro" id="IPR005490">
    <property type="entry name" value="LD_TPept_cat_dom"/>
</dbReference>
<sequence>MTNTYPKGNSNMTKAILRITEGRAFLHFRNVIIPALIGASGIRLDKREGDHATPVGELPLRRILYRADRVEKPVSGAGLPIEPIAASDGWCDDGSHPDYNRPVTLPHPASCEKMCRDDHVYDLCIVMGWNDVTIESGRGSAIFLHLPPASGVTEGCIALQEKDLRYVLEQGLTAVVVEAP</sequence>
<feature type="domain" description="L,D-TPase catalytic" evidence="2">
    <location>
        <begin position="6"/>
        <end position="180"/>
    </location>
</feature>
<comment type="caution">
    <text evidence="3">The sequence shown here is derived from an EMBL/GenBank/DDBJ whole genome shotgun (WGS) entry which is preliminary data.</text>
</comment>
<evidence type="ECO:0000313" key="4">
    <source>
        <dbReference type="Proteomes" id="UP001156614"/>
    </source>
</evidence>
<dbReference type="AlphaFoldDB" id="A0AAV5NBB1"/>
<accession>A0AAV5NBB1</accession>
<proteinExistence type="predicted"/>
<comment type="pathway">
    <text evidence="1">Cell wall biogenesis; peptidoglycan biosynthesis.</text>
</comment>
<dbReference type="GO" id="GO:0008360">
    <property type="term" value="P:regulation of cell shape"/>
    <property type="evidence" value="ECO:0007669"/>
    <property type="project" value="UniProtKB-UniRule"/>
</dbReference>
<reference evidence="4" key="1">
    <citation type="journal article" date="2019" name="Int. J. Syst. Evol. Microbiol.">
        <title>The Global Catalogue of Microorganisms (GCM) 10K type strain sequencing project: providing services to taxonomists for standard genome sequencing and annotation.</title>
        <authorList>
            <consortium name="The Broad Institute Genomics Platform"/>
            <consortium name="The Broad Institute Genome Sequencing Center for Infectious Disease"/>
            <person name="Wu L."/>
            <person name="Ma J."/>
        </authorList>
    </citation>
    <scope>NUCLEOTIDE SEQUENCE [LARGE SCALE GENOMIC DNA]</scope>
    <source>
        <strain evidence="4">NBRC 3267</strain>
    </source>
</reference>
<evidence type="ECO:0000313" key="3">
    <source>
        <dbReference type="EMBL" id="GLQ61643.1"/>
    </source>
</evidence>
<dbReference type="PANTHER" id="PTHR38589">
    <property type="entry name" value="BLR0621 PROTEIN"/>
    <property type="match status" value="1"/>
</dbReference>
<dbReference type="Pfam" id="PF03734">
    <property type="entry name" value="YkuD"/>
    <property type="match status" value="1"/>
</dbReference>
<protein>
    <recommendedName>
        <fullName evidence="2">L,D-TPase catalytic domain-containing protein</fullName>
    </recommendedName>
</protein>
<organism evidence="3 4">
    <name type="scientific">Gluconobacter cerinus</name>
    <dbReference type="NCBI Taxonomy" id="38307"/>
    <lineage>
        <taxon>Bacteria</taxon>
        <taxon>Pseudomonadati</taxon>
        <taxon>Pseudomonadota</taxon>
        <taxon>Alphaproteobacteria</taxon>
        <taxon>Acetobacterales</taxon>
        <taxon>Acetobacteraceae</taxon>
        <taxon>Gluconobacter</taxon>
    </lineage>
</organism>
<keyword evidence="4" id="KW-1185">Reference proteome</keyword>
<dbReference type="GO" id="GO:0071555">
    <property type="term" value="P:cell wall organization"/>
    <property type="evidence" value="ECO:0007669"/>
    <property type="project" value="UniProtKB-UniRule"/>
</dbReference>
<keyword evidence="1" id="KW-0961">Cell wall biogenesis/degradation</keyword>